<dbReference type="InterPro" id="IPR042179">
    <property type="entry name" value="KGD_C_sf"/>
</dbReference>
<dbReference type="InterPro" id="IPR031717">
    <property type="entry name" value="ODO-1/KGD_C"/>
</dbReference>
<accession>A0A7J6VWA8</accession>
<dbReference type="Pfam" id="PF16870">
    <property type="entry name" value="OxoGdeHyase_C"/>
    <property type="match status" value="1"/>
</dbReference>
<evidence type="ECO:0000259" key="1">
    <source>
        <dbReference type="Pfam" id="PF16870"/>
    </source>
</evidence>
<feature type="domain" description="2-oxoglutarate dehydrogenase E1 component/KDG C-terminal" evidence="1">
    <location>
        <begin position="2"/>
        <end position="59"/>
    </location>
</feature>
<sequence length="79" mass="8574">MNMAANSYIAPRLCTAMRALGQGTMEDIRYVGRAPSAATATGFHQAHVKEQAELVQKALQSEPIKYPYLRGTTACCSLI</sequence>
<reference evidence="2 3" key="1">
    <citation type="submission" date="2020-06" db="EMBL/GenBank/DDBJ databases">
        <title>Transcriptomic and genomic resources for Thalictrum thalictroides and T. hernandezii: Facilitating candidate gene discovery in an emerging model plant lineage.</title>
        <authorList>
            <person name="Arias T."/>
            <person name="Riano-Pachon D.M."/>
            <person name="Di Stilio V.S."/>
        </authorList>
    </citation>
    <scope>NUCLEOTIDE SEQUENCE [LARGE SCALE GENOMIC DNA]</scope>
    <source>
        <strain evidence="3">cv. WT478/WT964</strain>
        <tissue evidence="2">Leaves</tissue>
    </source>
</reference>
<keyword evidence="3" id="KW-1185">Reference proteome</keyword>
<evidence type="ECO:0000313" key="3">
    <source>
        <dbReference type="Proteomes" id="UP000554482"/>
    </source>
</evidence>
<proteinExistence type="predicted"/>
<gene>
    <name evidence="2" type="ORF">FRX31_021805</name>
</gene>
<dbReference type="EMBL" id="JABWDY010026554">
    <property type="protein sequence ID" value="KAF5188612.1"/>
    <property type="molecule type" value="Genomic_DNA"/>
</dbReference>
<protein>
    <submittedName>
        <fullName evidence="2">2-oxoglutarate dehydrogenase, E1 component</fullName>
    </submittedName>
</protein>
<dbReference type="AlphaFoldDB" id="A0A7J6VWA8"/>
<organism evidence="2 3">
    <name type="scientific">Thalictrum thalictroides</name>
    <name type="common">Rue-anemone</name>
    <name type="synonym">Anemone thalictroides</name>
    <dbReference type="NCBI Taxonomy" id="46969"/>
    <lineage>
        <taxon>Eukaryota</taxon>
        <taxon>Viridiplantae</taxon>
        <taxon>Streptophyta</taxon>
        <taxon>Embryophyta</taxon>
        <taxon>Tracheophyta</taxon>
        <taxon>Spermatophyta</taxon>
        <taxon>Magnoliopsida</taxon>
        <taxon>Ranunculales</taxon>
        <taxon>Ranunculaceae</taxon>
        <taxon>Thalictroideae</taxon>
        <taxon>Thalictrum</taxon>
    </lineage>
</organism>
<comment type="caution">
    <text evidence="2">The sequence shown here is derived from an EMBL/GenBank/DDBJ whole genome shotgun (WGS) entry which is preliminary data.</text>
</comment>
<dbReference type="Gene3D" id="3.40.50.11610">
    <property type="entry name" value="Multifunctional 2-oxoglutarate metabolism enzyme, C-terminal domain"/>
    <property type="match status" value="1"/>
</dbReference>
<dbReference type="Proteomes" id="UP000554482">
    <property type="component" value="Unassembled WGS sequence"/>
</dbReference>
<name>A0A7J6VWA8_THATH</name>
<dbReference type="OrthoDB" id="413077at2759"/>
<evidence type="ECO:0000313" key="2">
    <source>
        <dbReference type="EMBL" id="KAF5188612.1"/>
    </source>
</evidence>